<evidence type="ECO:0000256" key="1">
    <source>
        <dbReference type="ARBA" id="ARBA00023015"/>
    </source>
</evidence>
<dbReference type="InterPro" id="IPR020449">
    <property type="entry name" value="Tscrpt_reg_AraC-type_HTH"/>
</dbReference>
<dbReference type="RefSeq" id="WP_131182163.1">
    <property type="nucleotide sequence ID" value="NZ_QJUI01000026.1"/>
</dbReference>
<dbReference type="PANTHER" id="PTHR47893:SF1">
    <property type="entry name" value="REGULATORY PROTEIN PCHR"/>
    <property type="match status" value="1"/>
</dbReference>
<evidence type="ECO:0000313" key="6">
    <source>
        <dbReference type="Proteomes" id="UP000292302"/>
    </source>
</evidence>
<dbReference type="GO" id="GO:0043565">
    <property type="term" value="F:sequence-specific DNA binding"/>
    <property type="evidence" value="ECO:0007669"/>
    <property type="project" value="InterPro"/>
</dbReference>
<proteinExistence type="predicted"/>
<dbReference type="GO" id="GO:0009893">
    <property type="term" value="P:positive regulation of metabolic process"/>
    <property type="evidence" value="ECO:0007669"/>
    <property type="project" value="UniProtKB-ARBA"/>
</dbReference>
<gene>
    <name evidence="5" type="ORF">DNK06_22165</name>
</gene>
<accession>A0A4Q9QHF8</accession>
<dbReference type="OrthoDB" id="6670788at2"/>
<keyword evidence="3" id="KW-0804">Transcription</keyword>
<dbReference type="PROSITE" id="PS01124">
    <property type="entry name" value="HTH_ARAC_FAMILY_2"/>
    <property type="match status" value="1"/>
</dbReference>
<dbReference type="InterPro" id="IPR053142">
    <property type="entry name" value="PchR_regulatory_protein"/>
</dbReference>
<dbReference type="SUPFAM" id="SSF46689">
    <property type="entry name" value="Homeodomain-like"/>
    <property type="match status" value="2"/>
</dbReference>
<evidence type="ECO:0000259" key="4">
    <source>
        <dbReference type="PROSITE" id="PS01124"/>
    </source>
</evidence>
<keyword evidence="1" id="KW-0805">Transcription regulation</keyword>
<dbReference type="AlphaFoldDB" id="A0A4Q9QHF8"/>
<keyword evidence="2" id="KW-0238">DNA-binding</keyword>
<evidence type="ECO:0000256" key="2">
    <source>
        <dbReference type="ARBA" id="ARBA00023125"/>
    </source>
</evidence>
<dbReference type="PRINTS" id="PR00032">
    <property type="entry name" value="HTHARAC"/>
</dbReference>
<dbReference type="InterPro" id="IPR009057">
    <property type="entry name" value="Homeodomain-like_sf"/>
</dbReference>
<dbReference type="SMART" id="SM00342">
    <property type="entry name" value="HTH_ARAC"/>
    <property type="match status" value="1"/>
</dbReference>
<evidence type="ECO:0000313" key="5">
    <source>
        <dbReference type="EMBL" id="TBU72342.1"/>
    </source>
</evidence>
<dbReference type="InterPro" id="IPR018060">
    <property type="entry name" value="HTH_AraC"/>
</dbReference>
<dbReference type="Proteomes" id="UP000292302">
    <property type="component" value="Unassembled WGS sequence"/>
</dbReference>
<dbReference type="Pfam" id="PF12833">
    <property type="entry name" value="HTH_18"/>
    <property type="match status" value="1"/>
</dbReference>
<reference evidence="5 6" key="1">
    <citation type="submission" date="2018-06" db="EMBL/GenBank/DDBJ databases">
        <title>Three novel Pseudomonas species isolated from symptomatic oak.</title>
        <authorList>
            <person name="Bueno-Gonzalez V."/>
            <person name="Brady C."/>
        </authorList>
    </citation>
    <scope>NUCLEOTIDE SEQUENCE [LARGE SCALE GENOMIC DNA]</scope>
    <source>
        <strain evidence="5 6">P9A</strain>
    </source>
</reference>
<dbReference type="PANTHER" id="PTHR47893">
    <property type="entry name" value="REGULATORY PROTEIN PCHR"/>
    <property type="match status" value="1"/>
</dbReference>
<name>A0A4Q9QHF8_9GAMM</name>
<evidence type="ECO:0000256" key="3">
    <source>
        <dbReference type="ARBA" id="ARBA00023163"/>
    </source>
</evidence>
<dbReference type="GO" id="GO:0003700">
    <property type="term" value="F:DNA-binding transcription factor activity"/>
    <property type="evidence" value="ECO:0007669"/>
    <property type="project" value="InterPro"/>
</dbReference>
<dbReference type="EMBL" id="QJUI01000026">
    <property type="protein sequence ID" value="TBU72342.1"/>
    <property type="molecule type" value="Genomic_DNA"/>
</dbReference>
<protein>
    <submittedName>
        <fullName evidence="5">AraC family transcriptional regulator</fullName>
    </submittedName>
</protein>
<keyword evidence="6" id="KW-1185">Reference proteome</keyword>
<sequence>MTSPDTVVHPQELIRQVSPDLRLIESEPCRGDLFRGKLRWLRLRSGLSLHSSDCHELHNFSTQLQIEPRLNFVLFLEGRSDVRYGDRDVSFGSDRSSGCEGVAVSLAEPVLFSRKARRGAHIRKLVVSLSPEWLDSGGLDGQPEHAAITRFSNQHMAMRRWQPSARLQTLAEQILNPPGYGALLDNLYLESRSLEIASEALAMLSQHPVTLASGLRPLEHQRIRRVIELLDSGQADDWTLEAIARDVGVNINTLQRQFQTSQGMTLFEYQRVRKLTQAREALEREGISVAQAAWLAGYGSAANFATAFKRQFGLTPKQVRSRL</sequence>
<dbReference type="PROSITE" id="PS00041">
    <property type="entry name" value="HTH_ARAC_FAMILY_1"/>
    <property type="match status" value="1"/>
</dbReference>
<organism evidence="5 6">
    <name type="scientific">Phytopseudomonas daroniae</name>
    <dbReference type="NCBI Taxonomy" id="2487519"/>
    <lineage>
        <taxon>Bacteria</taxon>
        <taxon>Pseudomonadati</taxon>
        <taxon>Pseudomonadota</taxon>
        <taxon>Gammaproteobacteria</taxon>
        <taxon>Pseudomonadales</taxon>
        <taxon>Pseudomonadaceae</taxon>
        <taxon>Phytopseudomonas</taxon>
    </lineage>
</organism>
<dbReference type="Gene3D" id="1.10.10.60">
    <property type="entry name" value="Homeodomain-like"/>
    <property type="match status" value="1"/>
</dbReference>
<dbReference type="InterPro" id="IPR018062">
    <property type="entry name" value="HTH_AraC-typ_CS"/>
</dbReference>
<comment type="caution">
    <text evidence="5">The sequence shown here is derived from an EMBL/GenBank/DDBJ whole genome shotgun (WGS) entry which is preliminary data.</text>
</comment>
<feature type="domain" description="HTH araC/xylS-type" evidence="4">
    <location>
        <begin position="224"/>
        <end position="322"/>
    </location>
</feature>